<dbReference type="AlphaFoldDB" id="A0A1F7WRS1"/>
<accession>A0A1F7WRS1</accession>
<proteinExistence type="predicted"/>
<protein>
    <recommendedName>
        <fullName evidence="1">Glycosyl transferase family 1 domain-containing protein</fullName>
    </recommendedName>
</protein>
<dbReference type="Gene3D" id="3.40.50.2000">
    <property type="entry name" value="Glycogen Phosphorylase B"/>
    <property type="match status" value="4"/>
</dbReference>
<dbReference type="InterPro" id="IPR001296">
    <property type="entry name" value="Glyco_trans_1"/>
</dbReference>
<feature type="domain" description="Glycosyl transferase family 1" evidence="1">
    <location>
        <begin position="192"/>
        <end position="268"/>
    </location>
</feature>
<evidence type="ECO:0000313" key="3">
    <source>
        <dbReference type="Proteomes" id="UP000178812"/>
    </source>
</evidence>
<dbReference type="EMBL" id="MGFM01000035">
    <property type="protein sequence ID" value="OGM05496.1"/>
    <property type="molecule type" value="Genomic_DNA"/>
</dbReference>
<sequence length="296" mass="33351">MMIAILSFFSGVHERGVETWVTNLKKNLRGVDMQIVSGKPGESIFFNALRNFRRWSKADIVVPTNGRLQVLICRLGSWFLGKPIIVFGHSGPGADDKWNLLCSPNIFVAFSDSQKKWAQGHKLPWTKVVKIPHAVDTDVFTPADRKPRAKVVLCVAANTPDKRVDLVKAAIELLPGFKFMGVGEANERSVPFDQMPEIYKEADVFCFVPQPWEAFGLVFLEAMATNLPVVTIDDPVRREIVGNAGVFVKHPRDAKELSQAIKKAYSINWEDKPRVQAEKFSWGKIVKVYEKFFSAF</sequence>
<reference evidence="2 3" key="1">
    <citation type="journal article" date="2016" name="Nat. Commun.">
        <title>Thousands of microbial genomes shed light on interconnected biogeochemical processes in an aquifer system.</title>
        <authorList>
            <person name="Anantharaman K."/>
            <person name="Brown C.T."/>
            <person name="Hug L.A."/>
            <person name="Sharon I."/>
            <person name="Castelle C.J."/>
            <person name="Probst A.J."/>
            <person name="Thomas B.C."/>
            <person name="Singh A."/>
            <person name="Wilkins M.J."/>
            <person name="Karaoz U."/>
            <person name="Brodie E.L."/>
            <person name="Williams K.H."/>
            <person name="Hubbard S.S."/>
            <person name="Banfield J.F."/>
        </authorList>
    </citation>
    <scope>NUCLEOTIDE SEQUENCE [LARGE SCALE GENOMIC DNA]</scope>
</reference>
<dbReference type="Pfam" id="PF00534">
    <property type="entry name" value="Glycos_transf_1"/>
    <property type="match status" value="1"/>
</dbReference>
<evidence type="ECO:0000259" key="1">
    <source>
        <dbReference type="Pfam" id="PF00534"/>
    </source>
</evidence>
<dbReference type="GO" id="GO:0016757">
    <property type="term" value="F:glycosyltransferase activity"/>
    <property type="evidence" value="ECO:0007669"/>
    <property type="project" value="InterPro"/>
</dbReference>
<dbReference type="PANTHER" id="PTHR45947:SF3">
    <property type="entry name" value="SULFOQUINOVOSYL TRANSFERASE SQD2"/>
    <property type="match status" value="1"/>
</dbReference>
<dbReference type="PANTHER" id="PTHR45947">
    <property type="entry name" value="SULFOQUINOVOSYL TRANSFERASE SQD2"/>
    <property type="match status" value="1"/>
</dbReference>
<dbReference type="Proteomes" id="UP000178812">
    <property type="component" value="Unassembled WGS sequence"/>
</dbReference>
<dbReference type="SUPFAM" id="SSF53756">
    <property type="entry name" value="UDP-Glycosyltransferase/glycogen phosphorylase"/>
    <property type="match status" value="1"/>
</dbReference>
<dbReference type="CDD" id="cd03801">
    <property type="entry name" value="GT4_PimA-like"/>
    <property type="match status" value="1"/>
</dbReference>
<comment type="caution">
    <text evidence="2">The sequence shown here is derived from an EMBL/GenBank/DDBJ whole genome shotgun (WGS) entry which is preliminary data.</text>
</comment>
<dbReference type="InterPro" id="IPR050194">
    <property type="entry name" value="Glycosyltransferase_grp1"/>
</dbReference>
<organism evidence="2 3">
    <name type="scientific">Candidatus Woesebacteria bacterium GWB1_43_5</name>
    <dbReference type="NCBI Taxonomy" id="1802474"/>
    <lineage>
        <taxon>Bacteria</taxon>
        <taxon>Candidatus Woeseibacteriota</taxon>
    </lineage>
</organism>
<evidence type="ECO:0000313" key="2">
    <source>
        <dbReference type="EMBL" id="OGM05496.1"/>
    </source>
</evidence>
<gene>
    <name evidence="2" type="ORF">A2125_00260</name>
</gene>
<name>A0A1F7WRS1_9BACT</name>